<name>A0A951QCH5_9CYAN</name>
<reference evidence="2" key="1">
    <citation type="submission" date="2021-05" db="EMBL/GenBank/DDBJ databases">
        <authorList>
            <person name="Pietrasiak N."/>
            <person name="Ward R."/>
            <person name="Stajich J.E."/>
            <person name="Kurbessoian T."/>
        </authorList>
    </citation>
    <scope>NUCLEOTIDE SEQUENCE</scope>
    <source>
        <strain evidence="2">UHER 2000/2452</strain>
    </source>
</reference>
<accession>A0A951QCH5</accession>
<organism evidence="2 3">
    <name type="scientific">Drouetiella hepatica Uher 2000/2452</name>
    <dbReference type="NCBI Taxonomy" id="904376"/>
    <lineage>
        <taxon>Bacteria</taxon>
        <taxon>Bacillati</taxon>
        <taxon>Cyanobacteriota</taxon>
        <taxon>Cyanophyceae</taxon>
        <taxon>Oculatellales</taxon>
        <taxon>Oculatellaceae</taxon>
        <taxon>Drouetiella</taxon>
    </lineage>
</organism>
<dbReference type="AlphaFoldDB" id="A0A951QCH5"/>
<comment type="caution">
    <text evidence="2">The sequence shown here is derived from an EMBL/GenBank/DDBJ whole genome shotgun (WGS) entry which is preliminary data.</text>
</comment>
<reference evidence="2" key="2">
    <citation type="journal article" date="2022" name="Microbiol. Resour. Announc.">
        <title>Metagenome Sequencing to Explore Phylogenomics of Terrestrial Cyanobacteria.</title>
        <authorList>
            <person name="Ward R.D."/>
            <person name="Stajich J.E."/>
            <person name="Johansen J.R."/>
            <person name="Huntemann M."/>
            <person name="Clum A."/>
            <person name="Foster B."/>
            <person name="Foster B."/>
            <person name="Roux S."/>
            <person name="Palaniappan K."/>
            <person name="Varghese N."/>
            <person name="Mukherjee S."/>
            <person name="Reddy T.B.K."/>
            <person name="Daum C."/>
            <person name="Copeland A."/>
            <person name="Chen I.A."/>
            <person name="Ivanova N.N."/>
            <person name="Kyrpides N.C."/>
            <person name="Shapiro N."/>
            <person name="Eloe-Fadrosh E.A."/>
            <person name="Pietrasiak N."/>
        </authorList>
    </citation>
    <scope>NUCLEOTIDE SEQUENCE</scope>
    <source>
        <strain evidence="2">UHER 2000/2452</strain>
    </source>
</reference>
<sequence>MPPRKKPAPMPQVPNVSPIAPTPAVSTPTFNRGGRAILNLPTEIVLTAPDFQSMLPTDWFSDSSALQRQTDEAREQIKLSIHEKRNTVATLRDNIALATDIVGAATDFTKLGKQLISYQIGLEAMTTEGVKLSQQQTRTQLEQIKLGNLQQDVQGTQALGAKQGEVWQSRLDELDNRIKEMRDKSRPYLPTEG</sequence>
<gene>
    <name evidence="2" type="ORF">KME15_16550</name>
</gene>
<dbReference type="EMBL" id="JAHHHD010000019">
    <property type="protein sequence ID" value="MBW4660287.1"/>
    <property type="molecule type" value="Genomic_DNA"/>
</dbReference>
<protein>
    <submittedName>
        <fullName evidence="2">Uncharacterized protein</fullName>
    </submittedName>
</protein>
<evidence type="ECO:0000313" key="3">
    <source>
        <dbReference type="Proteomes" id="UP000757435"/>
    </source>
</evidence>
<evidence type="ECO:0000256" key="1">
    <source>
        <dbReference type="SAM" id="MobiDB-lite"/>
    </source>
</evidence>
<proteinExistence type="predicted"/>
<feature type="region of interest" description="Disordered" evidence="1">
    <location>
        <begin position="1"/>
        <end position="27"/>
    </location>
</feature>
<evidence type="ECO:0000313" key="2">
    <source>
        <dbReference type="EMBL" id="MBW4660287.1"/>
    </source>
</evidence>
<dbReference type="Proteomes" id="UP000757435">
    <property type="component" value="Unassembled WGS sequence"/>
</dbReference>